<dbReference type="OrthoDB" id="2156306at2"/>
<comment type="caution">
    <text evidence="9">The sequence shown here is derived from an EMBL/GenBank/DDBJ whole genome shotgun (WGS) entry which is preliminary data.</text>
</comment>
<dbReference type="InterPro" id="IPR020846">
    <property type="entry name" value="MFS_dom"/>
</dbReference>
<protein>
    <recommendedName>
        <fullName evidence="8">Major facilitator superfamily (MFS) profile domain-containing protein</fullName>
    </recommendedName>
</protein>
<evidence type="ECO:0000256" key="6">
    <source>
        <dbReference type="ARBA" id="ARBA00023136"/>
    </source>
</evidence>
<dbReference type="eggNOG" id="COG2814">
    <property type="taxonomic scope" value="Bacteria"/>
</dbReference>
<accession>A0A0A3IFC1</accession>
<dbReference type="CDD" id="cd06173">
    <property type="entry name" value="MFS_MefA_like"/>
    <property type="match status" value="1"/>
</dbReference>
<sequence length="391" mass="42906">MMTRVKILLLLSMWISNVGEWVYFIALNMIVLRLTDSPFAVSILYMLTPMAALMTNSWAGTLIDRIDTKKILVFLNISRAIFVLLLSTTANLPLIYGISFILQMQNAFFTTASFVYMTHLIPPSEQQRFNAWKNFVQSSGFILGPSIAGLLFLTGIPQLAIVVNAIALIISAVVLCRLPKGKGEHAIYEKVTIQVIFQDWKSVFHYTKANWFVGSIYSLVSLMIVCMTALDSIEAAFAQTEVGLTEPKYGLLVSMAGVGFIVGSLINAKWTCSPRLSMKYGAIFIAIGYLTYAGSRQFSTAAIGFFILTFAHCYVNIGFLTYIQRAVPTALLGRFTSSFSFLESVGALLLVLVFGAAAEQVGLRPVVLMGSIVLLGIGIWLAMLVSRTAGE</sequence>
<dbReference type="PANTHER" id="PTHR43266:SF2">
    <property type="entry name" value="MAJOR FACILITATOR SUPERFAMILY (MFS) PROFILE DOMAIN-CONTAINING PROTEIN"/>
    <property type="match status" value="1"/>
</dbReference>
<keyword evidence="10" id="KW-1185">Reference proteome</keyword>
<organism evidence="9 10">
    <name type="scientific">Lysinibacillus odysseyi 34hs-1 = NBRC 100172</name>
    <dbReference type="NCBI Taxonomy" id="1220589"/>
    <lineage>
        <taxon>Bacteria</taxon>
        <taxon>Bacillati</taxon>
        <taxon>Bacillota</taxon>
        <taxon>Bacilli</taxon>
        <taxon>Bacillales</taxon>
        <taxon>Bacillaceae</taxon>
        <taxon>Lysinibacillus</taxon>
    </lineage>
</organism>
<feature type="transmembrane region" description="Helical" evidence="7">
    <location>
        <begin position="301"/>
        <end position="323"/>
    </location>
</feature>
<gene>
    <name evidence="9" type="ORF">CD32_23065</name>
</gene>
<feature type="transmembrane region" description="Helical" evidence="7">
    <location>
        <begin position="211"/>
        <end position="230"/>
    </location>
</feature>
<reference evidence="9 10" key="1">
    <citation type="submission" date="2014-02" db="EMBL/GenBank/DDBJ databases">
        <title>Draft genome sequence of Lysinibacillus odysseyi NBRC 100172.</title>
        <authorList>
            <person name="Zhang F."/>
            <person name="Wang G."/>
            <person name="Zhang L."/>
        </authorList>
    </citation>
    <scope>NUCLEOTIDE SEQUENCE [LARGE SCALE GENOMIC DNA]</scope>
    <source>
        <strain evidence="9 10">NBRC 100172</strain>
    </source>
</reference>
<dbReference type="PROSITE" id="PS50850">
    <property type="entry name" value="MFS"/>
    <property type="match status" value="1"/>
</dbReference>
<keyword evidence="6 7" id="KW-0472">Membrane</keyword>
<keyword evidence="4 7" id="KW-0812">Transmembrane</keyword>
<evidence type="ECO:0000313" key="10">
    <source>
        <dbReference type="Proteomes" id="UP000030437"/>
    </source>
</evidence>
<feature type="domain" description="Major facilitator superfamily (MFS) profile" evidence="8">
    <location>
        <begin position="5"/>
        <end position="388"/>
    </location>
</feature>
<feature type="transmembrane region" description="Helical" evidence="7">
    <location>
        <begin position="250"/>
        <end position="268"/>
    </location>
</feature>
<evidence type="ECO:0000256" key="4">
    <source>
        <dbReference type="ARBA" id="ARBA00022692"/>
    </source>
</evidence>
<keyword evidence="2" id="KW-0813">Transport</keyword>
<feature type="transmembrane region" description="Helical" evidence="7">
    <location>
        <begin position="159"/>
        <end position="178"/>
    </location>
</feature>
<keyword evidence="3" id="KW-1003">Cell membrane</keyword>
<name>A0A0A3IFC1_9BACI</name>
<comment type="subcellular location">
    <subcellularLocation>
        <location evidence="1">Cell membrane</location>
        <topology evidence="1">Multi-pass membrane protein</topology>
    </subcellularLocation>
</comment>
<feature type="transmembrane region" description="Helical" evidence="7">
    <location>
        <begin position="335"/>
        <end position="357"/>
    </location>
</feature>
<feature type="transmembrane region" description="Helical" evidence="7">
    <location>
        <begin position="7"/>
        <end position="27"/>
    </location>
</feature>
<evidence type="ECO:0000313" key="9">
    <source>
        <dbReference type="EMBL" id="KGR82165.1"/>
    </source>
</evidence>
<dbReference type="SUPFAM" id="SSF103473">
    <property type="entry name" value="MFS general substrate transporter"/>
    <property type="match status" value="1"/>
</dbReference>
<dbReference type="EMBL" id="JPVP01000060">
    <property type="protein sequence ID" value="KGR82165.1"/>
    <property type="molecule type" value="Genomic_DNA"/>
</dbReference>
<evidence type="ECO:0000256" key="3">
    <source>
        <dbReference type="ARBA" id="ARBA00022475"/>
    </source>
</evidence>
<feature type="transmembrane region" description="Helical" evidence="7">
    <location>
        <begin position="280"/>
        <end position="295"/>
    </location>
</feature>
<feature type="transmembrane region" description="Helical" evidence="7">
    <location>
        <begin position="39"/>
        <end position="59"/>
    </location>
</feature>
<dbReference type="GO" id="GO:0022857">
    <property type="term" value="F:transmembrane transporter activity"/>
    <property type="evidence" value="ECO:0007669"/>
    <property type="project" value="InterPro"/>
</dbReference>
<evidence type="ECO:0000259" key="8">
    <source>
        <dbReference type="PROSITE" id="PS50850"/>
    </source>
</evidence>
<dbReference type="InterPro" id="IPR036259">
    <property type="entry name" value="MFS_trans_sf"/>
</dbReference>
<dbReference type="RefSeq" id="WP_052125024.1">
    <property type="nucleotide sequence ID" value="NZ_AVCX01000001.1"/>
</dbReference>
<dbReference type="Proteomes" id="UP000030437">
    <property type="component" value="Unassembled WGS sequence"/>
</dbReference>
<dbReference type="GO" id="GO:0005886">
    <property type="term" value="C:plasma membrane"/>
    <property type="evidence" value="ECO:0007669"/>
    <property type="project" value="UniProtKB-SubCell"/>
</dbReference>
<dbReference type="Gene3D" id="1.20.1250.20">
    <property type="entry name" value="MFS general substrate transporter like domains"/>
    <property type="match status" value="1"/>
</dbReference>
<dbReference type="STRING" id="1220589.CD32_23065"/>
<proteinExistence type="predicted"/>
<dbReference type="AlphaFoldDB" id="A0A0A3IFC1"/>
<evidence type="ECO:0000256" key="1">
    <source>
        <dbReference type="ARBA" id="ARBA00004651"/>
    </source>
</evidence>
<evidence type="ECO:0000256" key="7">
    <source>
        <dbReference type="SAM" id="Phobius"/>
    </source>
</evidence>
<dbReference type="Pfam" id="PF07690">
    <property type="entry name" value="MFS_1"/>
    <property type="match status" value="1"/>
</dbReference>
<evidence type="ECO:0000256" key="5">
    <source>
        <dbReference type="ARBA" id="ARBA00022989"/>
    </source>
</evidence>
<keyword evidence="5 7" id="KW-1133">Transmembrane helix</keyword>
<dbReference type="PANTHER" id="PTHR43266">
    <property type="entry name" value="MACROLIDE-EFFLUX PROTEIN"/>
    <property type="match status" value="1"/>
</dbReference>
<feature type="transmembrane region" description="Helical" evidence="7">
    <location>
        <begin position="363"/>
        <end position="385"/>
    </location>
</feature>
<evidence type="ECO:0000256" key="2">
    <source>
        <dbReference type="ARBA" id="ARBA00022448"/>
    </source>
</evidence>
<dbReference type="InterPro" id="IPR011701">
    <property type="entry name" value="MFS"/>
</dbReference>